<feature type="transmembrane region" description="Helical" evidence="1">
    <location>
        <begin position="102"/>
        <end position="120"/>
    </location>
</feature>
<dbReference type="OrthoDB" id="8871389at2"/>
<feature type="transmembrane region" description="Helical" evidence="1">
    <location>
        <begin position="200"/>
        <end position="221"/>
    </location>
</feature>
<reference evidence="2 3" key="1">
    <citation type="submission" date="2017-05" db="EMBL/GenBank/DDBJ databases">
        <title>Polynucleobacter sp. MWH-K35W1 isolated from the permanently anoxic monimolimnion of a meromictic lake.</title>
        <authorList>
            <person name="Hahn M.W."/>
        </authorList>
    </citation>
    <scope>NUCLEOTIDE SEQUENCE [LARGE SCALE GENOMIC DNA]</scope>
    <source>
        <strain evidence="2 3">MWH-K35W1</strain>
    </source>
</reference>
<feature type="transmembrane region" description="Helical" evidence="1">
    <location>
        <begin position="127"/>
        <end position="145"/>
    </location>
</feature>
<sequence>MLKNFKLAKIDYLGLSIVLLCAVLLAIWAMKHTIALRNILLSLGCLLSIIYIYQKKRISPFSIAWRNLMPLLFIGILFVWVFIHYFLFSQDEVLQLKELKSIWFRGLEASLLGWVCGLVIIQKPSRINLLAYGIIAGFAALYFQYLPKVWVTHRLFHPDYLNYIFYGKINGVLIGTLLIAGVGGRMIDLLSGRVGSGLRVVFNIAISVLIIAVPLYAYVFIFDAKNGIGLAVILGLAWGLWGANRFLGLQSHRDTWRSKLISIATILALLALIAGFGKLQLKQSPSWVYLIEDIQESIQIDKYPQWKSPSTLGYPSLPSGRVITPNVFERVSWATAGLRLIPKNPWGNGILQYPLERSLMQLYPNLPPNSLPGSTHSGWIELLLSFGFPALICLWGALLSVAYGAIRGSEPSKGVVISLVIAIFCLYTVGELSNHHAVEILLFTIALLAALNLRLKPPISEN</sequence>
<protein>
    <recommendedName>
        <fullName evidence="4">O-antigen polymerase</fullName>
    </recommendedName>
</protein>
<feature type="transmembrane region" description="Helical" evidence="1">
    <location>
        <begin position="65"/>
        <end position="87"/>
    </location>
</feature>
<feature type="transmembrane region" description="Helical" evidence="1">
    <location>
        <begin position="12"/>
        <end position="29"/>
    </location>
</feature>
<feature type="transmembrane region" description="Helical" evidence="1">
    <location>
        <begin position="414"/>
        <end position="430"/>
    </location>
</feature>
<accession>A0A254PVR2</accession>
<feature type="transmembrane region" description="Helical" evidence="1">
    <location>
        <begin position="436"/>
        <end position="455"/>
    </location>
</feature>
<proteinExistence type="predicted"/>
<dbReference type="AlphaFoldDB" id="A0A254PVR2"/>
<evidence type="ECO:0000256" key="1">
    <source>
        <dbReference type="SAM" id="Phobius"/>
    </source>
</evidence>
<feature type="transmembrane region" description="Helical" evidence="1">
    <location>
        <begin position="227"/>
        <end position="248"/>
    </location>
</feature>
<keyword evidence="3" id="KW-1185">Reference proteome</keyword>
<dbReference type="EMBL" id="NGUO01000015">
    <property type="protein sequence ID" value="OWS70384.1"/>
    <property type="molecule type" value="Genomic_DNA"/>
</dbReference>
<gene>
    <name evidence="2" type="ORF">CBI30_09525</name>
</gene>
<evidence type="ECO:0008006" key="4">
    <source>
        <dbReference type="Google" id="ProtNLM"/>
    </source>
</evidence>
<name>A0A254PVR2_9BURK</name>
<dbReference type="Proteomes" id="UP000198104">
    <property type="component" value="Unassembled WGS sequence"/>
</dbReference>
<comment type="caution">
    <text evidence="2">The sequence shown here is derived from an EMBL/GenBank/DDBJ whole genome shotgun (WGS) entry which is preliminary data.</text>
</comment>
<evidence type="ECO:0000313" key="3">
    <source>
        <dbReference type="Proteomes" id="UP000198104"/>
    </source>
</evidence>
<keyword evidence="1" id="KW-0812">Transmembrane</keyword>
<feature type="transmembrane region" description="Helical" evidence="1">
    <location>
        <begin position="165"/>
        <end position="188"/>
    </location>
</feature>
<evidence type="ECO:0000313" key="2">
    <source>
        <dbReference type="EMBL" id="OWS70384.1"/>
    </source>
</evidence>
<keyword evidence="1" id="KW-0472">Membrane</keyword>
<feature type="transmembrane region" description="Helical" evidence="1">
    <location>
        <begin position="35"/>
        <end position="53"/>
    </location>
</feature>
<organism evidence="2 3">
    <name type="scientific">Polynucleobacter aenigmaticus</name>
    <dbReference type="NCBI Taxonomy" id="1743164"/>
    <lineage>
        <taxon>Bacteria</taxon>
        <taxon>Pseudomonadati</taxon>
        <taxon>Pseudomonadota</taxon>
        <taxon>Betaproteobacteria</taxon>
        <taxon>Burkholderiales</taxon>
        <taxon>Burkholderiaceae</taxon>
        <taxon>Polynucleobacter</taxon>
    </lineage>
</organism>
<feature type="transmembrane region" description="Helical" evidence="1">
    <location>
        <begin position="260"/>
        <end position="277"/>
    </location>
</feature>
<dbReference type="RefSeq" id="WP_088528065.1">
    <property type="nucleotide sequence ID" value="NZ_NGUO01000015.1"/>
</dbReference>
<feature type="transmembrane region" description="Helical" evidence="1">
    <location>
        <begin position="379"/>
        <end position="402"/>
    </location>
</feature>
<keyword evidence="1" id="KW-1133">Transmembrane helix</keyword>